<feature type="compositionally biased region" description="Pro residues" evidence="1">
    <location>
        <begin position="158"/>
        <end position="175"/>
    </location>
</feature>
<dbReference type="Pfam" id="PF13413">
    <property type="entry name" value="HTH_25"/>
    <property type="match status" value="1"/>
</dbReference>
<feature type="domain" description="Cytoskeleton protein RodZ-like C-terminal" evidence="3">
    <location>
        <begin position="193"/>
        <end position="256"/>
    </location>
</feature>
<gene>
    <name evidence="4" type="ORF">CC117_10475</name>
</gene>
<dbReference type="GO" id="GO:0016740">
    <property type="term" value="F:transferase activity"/>
    <property type="evidence" value="ECO:0007669"/>
    <property type="project" value="UniProtKB-KW"/>
</dbReference>
<keyword evidence="2" id="KW-0812">Transmembrane</keyword>
<dbReference type="CDD" id="cd00093">
    <property type="entry name" value="HTH_XRE"/>
    <property type="match status" value="1"/>
</dbReference>
<dbReference type="PANTHER" id="PTHR34475:SF1">
    <property type="entry name" value="CYTOSKELETON PROTEIN RODZ"/>
    <property type="match status" value="1"/>
</dbReference>
<comment type="caution">
    <text evidence="4">The sequence shown here is derived from an EMBL/GenBank/DDBJ whole genome shotgun (WGS) entry which is preliminary data.</text>
</comment>
<evidence type="ECO:0000256" key="1">
    <source>
        <dbReference type="SAM" id="MobiDB-lite"/>
    </source>
</evidence>
<dbReference type="GO" id="GO:0003677">
    <property type="term" value="F:DNA binding"/>
    <property type="evidence" value="ECO:0007669"/>
    <property type="project" value="InterPro"/>
</dbReference>
<feature type="region of interest" description="Disordered" evidence="1">
    <location>
        <begin position="149"/>
        <end position="183"/>
    </location>
</feature>
<feature type="transmembrane region" description="Helical" evidence="2">
    <location>
        <begin position="122"/>
        <end position="143"/>
    </location>
</feature>
<keyword evidence="5" id="KW-1185">Reference proteome</keyword>
<evidence type="ECO:0000256" key="2">
    <source>
        <dbReference type="SAM" id="Phobius"/>
    </source>
</evidence>
<dbReference type="AlphaFoldDB" id="A0A1S1RBE2"/>
<dbReference type="Proteomes" id="UP000179627">
    <property type="component" value="Unassembled WGS sequence"/>
</dbReference>
<dbReference type="PANTHER" id="PTHR34475">
    <property type="match status" value="1"/>
</dbReference>
<keyword evidence="4" id="KW-0808">Transferase</keyword>
<dbReference type="InterPro" id="IPR025194">
    <property type="entry name" value="RodZ-like_C"/>
</dbReference>
<dbReference type="InterPro" id="IPR050400">
    <property type="entry name" value="Bact_Cytoskel_RodZ"/>
</dbReference>
<sequence length="291" mass="29511">MSPDLPLPGPVAPDSVGQTLVAARHAAGLTVEDVSDRTRIRAALIGQIERNDFSNCGGAVYARGHLRTIATTLGLDPVPLLAAYDAGHERVPSPVVVASPEFDPLHGGGGGGGGRRRGGFRWAPAMIVSLVVVCLFALVALLLPSGGDGEDTVAQRPSAPPSTAPVAAPPTPSPAPATSQPPGVNVRVEARDAQSWLEVRDEGGELFQLLLEQGDSREVSSEGTLEIKMGNAGAVDLSCNGRNLGPAGAPGQVVTVRLTLAASGGGCTMGDDQATGLAAPNLRSPAGRPGR</sequence>
<organism evidence="4 5">
    <name type="scientific">Parafrankia colletiae</name>
    <dbReference type="NCBI Taxonomy" id="573497"/>
    <lineage>
        <taxon>Bacteria</taxon>
        <taxon>Bacillati</taxon>
        <taxon>Actinomycetota</taxon>
        <taxon>Actinomycetes</taxon>
        <taxon>Frankiales</taxon>
        <taxon>Frankiaceae</taxon>
        <taxon>Parafrankia</taxon>
    </lineage>
</organism>
<reference evidence="5" key="1">
    <citation type="submission" date="2016-07" db="EMBL/GenBank/DDBJ databases">
        <title>Sequence Frankia sp. strain CcI1.17.</title>
        <authorList>
            <person name="Ghodhbane-Gtari F."/>
            <person name="Swanson E."/>
            <person name="Gueddou A."/>
            <person name="Morris K."/>
            <person name="Hezbri K."/>
            <person name="Ktari A."/>
            <person name="Nouioui I."/>
            <person name="Abebe-Akele F."/>
            <person name="Simpson S."/>
            <person name="Thomas K."/>
            <person name="Gtari M."/>
            <person name="Tisa L.S."/>
            <person name="Hurst S."/>
        </authorList>
    </citation>
    <scope>NUCLEOTIDE SEQUENCE [LARGE SCALE GENOMIC DNA]</scope>
    <source>
        <strain evidence="5">Cc1.17</strain>
    </source>
</reference>
<evidence type="ECO:0000259" key="3">
    <source>
        <dbReference type="Pfam" id="PF13464"/>
    </source>
</evidence>
<evidence type="ECO:0000313" key="4">
    <source>
        <dbReference type="EMBL" id="OHV44168.1"/>
    </source>
</evidence>
<dbReference type="Pfam" id="PF13464">
    <property type="entry name" value="RodZ_C"/>
    <property type="match status" value="1"/>
</dbReference>
<accession>A0A1S1RBE2</accession>
<keyword evidence="2" id="KW-1133">Transmembrane helix</keyword>
<keyword evidence="2" id="KW-0472">Membrane</keyword>
<evidence type="ECO:0000313" key="5">
    <source>
        <dbReference type="Proteomes" id="UP000179627"/>
    </source>
</evidence>
<dbReference type="EMBL" id="MBLM01000025">
    <property type="protein sequence ID" value="OHV44168.1"/>
    <property type="molecule type" value="Genomic_DNA"/>
</dbReference>
<dbReference type="Gene3D" id="1.10.260.40">
    <property type="entry name" value="lambda repressor-like DNA-binding domains"/>
    <property type="match status" value="1"/>
</dbReference>
<dbReference type="SUPFAM" id="SSF47413">
    <property type="entry name" value="lambda repressor-like DNA-binding domains"/>
    <property type="match status" value="1"/>
</dbReference>
<dbReference type="InterPro" id="IPR010982">
    <property type="entry name" value="Lambda_DNA-bd_dom_sf"/>
</dbReference>
<protein>
    <submittedName>
        <fullName evidence="4">Dihydrolipoyllysine acetyltransferase</fullName>
    </submittedName>
</protein>
<name>A0A1S1RBE2_9ACTN</name>
<dbReference type="InterPro" id="IPR001387">
    <property type="entry name" value="Cro/C1-type_HTH"/>
</dbReference>
<feature type="region of interest" description="Disordered" evidence="1">
    <location>
        <begin position="268"/>
        <end position="291"/>
    </location>
</feature>
<proteinExistence type="predicted"/>